<evidence type="ECO:0000313" key="2">
    <source>
        <dbReference type="EMBL" id="ANE43479.1"/>
    </source>
</evidence>
<evidence type="ECO:0000259" key="1">
    <source>
        <dbReference type="Pfam" id="PF13592"/>
    </source>
</evidence>
<accession>A0A172T8X7</accession>
<dbReference type="GO" id="GO:0003677">
    <property type="term" value="F:DNA binding"/>
    <property type="evidence" value="ECO:0007669"/>
    <property type="project" value="UniProtKB-KW"/>
</dbReference>
<dbReference type="Pfam" id="PF13384">
    <property type="entry name" value="HTH_23"/>
    <property type="match status" value="1"/>
</dbReference>
<evidence type="ECO:0000313" key="3">
    <source>
        <dbReference type="Proteomes" id="UP000077363"/>
    </source>
</evidence>
<dbReference type="InterPro" id="IPR009057">
    <property type="entry name" value="Homeodomain-like_sf"/>
</dbReference>
<dbReference type="Pfam" id="PF13592">
    <property type="entry name" value="HTH_33"/>
    <property type="match status" value="1"/>
</dbReference>
<sequence>MALWQPSKYTRAQLEERRLAALPVIQAGGQSNQQIADQFGVSIHTIYTWKQRLNKQGGLEATVTPGRPGRLTPEQRQQIGTLLQEGARAFGFPDDTWTTPRVREVIGRRLGVWYHPDHVRKLLHGLGFSPQRPSKGALEQNETARRIWVQTTRLEVEKKGRARRDPGVSR</sequence>
<proteinExistence type="predicted"/>
<dbReference type="STRING" id="1182568.SU48_06530"/>
<dbReference type="EMBL" id="CP011387">
    <property type="protein sequence ID" value="ANE43479.1"/>
    <property type="molecule type" value="Genomic_DNA"/>
</dbReference>
<name>A0A172T8X7_9DEIO</name>
<keyword evidence="2" id="KW-0238">DNA-binding</keyword>
<dbReference type="AlphaFoldDB" id="A0A172T8X7"/>
<feature type="domain" description="Winged helix-turn helix" evidence="1">
    <location>
        <begin position="94"/>
        <end position="151"/>
    </location>
</feature>
<dbReference type="SUPFAM" id="SSF46689">
    <property type="entry name" value="Homeodomain-like"/>
    <property type="match status" value="1"/>
</dbReference>
<dbReference type="PATRIC" id="fig|1182568.3.peg.1360"/>
<reference evidence="2 3" key="1">
    <citation type="submission" date="2015-01" db="EMBL/GenBank/DDBJ databases">
        <title>Deinococcus puniceus/DY1/ whole genome sequencing.</title>
        <authorList>
            <person name="Kim M.K."/>
            <person name="Srinivasan S."/>
            <person name="Lee J.-J."/>
        </authorList>
    </citation>
    <scope>NUCLEOTIDE SEQUENCE [LARGE SCALE GENOMIC DNA]</scope>
    <source>
        <strain evidence="2 3">DY1</strain>
    </source>
</reference>
<keyword evidence="3" id="KW-1185">Reference proteome</keyword>
<organism evidence="2 3">
    <name type="scientific">Deinococcus puniceus</name>
    <dbReference type="NCBI Taxonomy" id="1182568"/>
    <lineage>
        <taxon>Bacteria</taxon>
        <taxon>Thermotogati</taxon>
        <taxon>Deinococcota</taxon>
        <taxon>Deinococci</taxon>
        <taxon>Deinococcales</taxon>
        <taxon>Deinococcaceae</taxon>
        <taxon>Deinococcus</taxon>
    </lineage>
</organism>
<protein>
    <submittedName>
        <fullName evidence="2">DNA-binding protein</fullName>
    </submittedName>
</protein>
<dbReference type="InterPro" id="IPR025959">
    <property type="entry name" value="Winged_HTH_dom"/>
</dbReference>
<dbReference type="Proteomes" id="UP000077363">
    <property type="component" value="Chromosome"/>
</dbReference>
<dbReference type="KEGG" id="dpu:SU48_06530"/>
<gene>
    <name evidence="2" type="ORF">SU48_06530</name>
</gene>